<evidence type="ECO:0000256" key="4">
    <source>
        <dbReference type="ARBA" id="ARBA00022840"/>
    </source>
</evidence>
<dbReference type="GO" id="GO:0005524">
    <property type="term" value="F:ATP binding"/>
    <property type="evidence" value="ECO:0007669"/>
    <property type="project" value="UniProtKB-UniRule"/>
</dbReference>
<dbReference type="GO" id="GO:0043138">
    <property type="term" value="F:3'-5' DNA helicase activity"/>
    <property type="evidence" value="ECO:0007669"/>
    <property type="project" value="TreeGrafter"/>
</dbReference>
<dbReference type="SUPFAM" id="SSF52540">
    <property type="entry name" value="P-loop containing nucleoside triphosphate hydrolases"/>
    <property type="match status" value="1"/>
</dbReference>
<dbReference type="InterPro" id="IPR000212">
    <property type="entry name" value="DNA_helicase_UvrD/REP"/>
</dbReference>
<keyword evidence="2 5" id="KW-0378">Hydrolase</keyword>
<dbReference type="InterPro" id="IPR027417">
    <property type="entry name" value="P-loop_NTPase"/>
</dbReference>
<dbReference type="RefSeq" id="WP_070370917.1">
    <property type="nucleotide sequence ID" value="NZ_LKEU01000027.1"/>
</dbReference>
<evidence type="ECO:0000256" key="5">
    <source>
        <dbReference type="PROSITE-ProRule" id="PRU00560"/>
    </source>
</evidence>
<dbReference type="PANTHER" id="PTHR11070">
    <property type="entry name" value="UVRD / RECB / PCRA DNA HELICASE FAMILY MEMBER"/>
    <property type="match status" value="1"/>
</dbReference>
<proteinExistence type="predicted"/>
<keyword evidence="3 5" id="KW-0347">Helicase</keyword>
<name>A0A1F2PI64_9FIRM</name>
<evidence type="ECO:0000256" key="6">
    <source>
        <dbReference type="SAM" id="Coils"/>
    </source>
</evidence>
<reference evidence="8 9" key="1">
    <citation type="submission" date="2015-09" db="EMBL/GenBank/DDBJ databases">
        <title>Genome sequence of Acetobacterium wieringae DSM 1911.</title>
        <authorList>
            <person name="Poehlein A."/>
            <person name="Bengelsdorf F.R."/>
            <person name="Schiel-Bengelsdorf B."/>
            <person name="Duerre P."/>
            <person name="Daniel R."/>
        </authorList>
    </citation>
    <scope>NUCLEOTIDE SEQUENCE [LARGE SCALE GENOMIC DNA]</scope>
    <source>
        <strain evidence="8 9">DSM 1911</strain>
    </source>
</reference>
<accession>A0A1F2PI64</accession>
<evidence type="ECO:0000313" key="9">
    <source>
        <dbReference type="Proteomes" id="UP000176244"/>
    </source>
</evidence>
<protein>
    <submittedName>
        <fullName evidence="8">Helicase IV</fullName>
        <ecNumber evidence="8">3.6.4.12</ecNumber>
    </submittedName>
</protein>
<dbReference type="STRING" id="52694.ACWI_16090"/>
<dbReference type="GO" id="GO:0000725">
    <property type="term" value="P:recombinational repair"/>
    <property type="evidence" value="ECO:0007669"/>
    <property type="project" value="TreeGrafter"/>
</dbReference>
<gene>
    <name evidence="8" type="primary">helD</name>
    <name evidence="8" type="ORF">ACWI_16090</name>
</gene>
<dbReference type="GO" id="GO:0016787">
    <property type="term" value="F:hydrolase activity"/>
    <property type="evidence" value="ECO:0007669"/>
    <property type="project" value="UniProtKB-UniRule"/>
</dbReference>
<keyword evidence="1 5" id="KW-0547">Nucleotide-binding</keyword>
<comment type="caution">
    <text evidence="8">The sequence shown here is derived from an EMBL/GenBank/DDBJ whole genome shotgun (WGS) entry which is preliminary data.</text>
</comment>
<feature type="binding site" evidence="5">
    <location>
        <begin position="235"/>
        <end position="242"/>
    </location>
    <ligand>
        <name>ATP</name>
        <dbReference type="ChEBI" id="CHEBI:30616"/>
    </ligand>
</feature>
<dbReference type="OrthoDB" id="9787585at2"/>
<keyword evidence="6" id="KW-0175">Coiled coil</keyword>
<dbReference type="PANTHER" id="PTHR11070:SF17">
    <property type="entry name" value="DNA HELICASE IV"/>
    <property type="match status" value="1"/>
</dbReference>
<evidence type="ECO:0000259" key="7">
    <source>
        <dbReference type="PROSITE" id="PS51198"/>
    </source>
</evidence>
<keyword evidence="4 5" id="KW-0067">ATP-binding</keyword>
<dbReference type="GO" id="GO:0003677">
    <property type="term" value="F:DNA binding"/>
    <property type="evidence" value="ECO:0007669"/>
    <property type="project" value="InterPro"/>
</dbReference>
<evidence type="ECO:0000256" key="1">
    <source>
        <dbReference type="ARBA" id="ARBA00022741"/>
    </source>
</evidence>
<dbReference type="EMBL" id="LKEU01000027">
    <property type="protein sequence ID" value="OFV71023.1"/>
    <property type="molecule type" value="Genomic_DNA"/>
</dbReference>
<organism evidence="8 9">
    <name type="scientific">Acetobacterium wieringae</name>
    <dbReference type="NCBI Taxonomy" id="52694"/>
    <lineage>
        <taxon>Bacteria</taxon>
        <taxon>Bacillati</taxon>
        <taxon>Bacillota</taxon>
        <taxon>Clostridia</taxon>
        <taxon>Eubacteriales</taxon>
        <taxon>Eubacteriaceae</taxon>
        <taxon>Acetobacterium</taxon>
    </lineage>
</organism>
<feature type="domain" description="UvrD-like helicase ATP-binding" evidence="7">
    <location>
        <begin position="214"/>
        <end position="563"/>
    </location>
</feature>
<dbReference type="PROSITE" id="PS51198">
    <property type="entry name" value="UVRD_HELICASE_ATP_BIND"/>
    <property type="match status" value="1"/>
</dbReference>
<dbReference type="InterPro" id="IPR014016">
    <property type="entry name" value="UvrD-like_ATP-bd"/>
</dbReference>
<feature type="coiled-coil region" evidence="6">
    <location>
        <begin position="5"/>
        <end position="46"/>
    </location>
</feature>
<evidence type="ECO:0000256" key="2">
    <source>
        <dbReference type="ARBA" id="ARBA00022801"/>
    </source>
</evidence>
<evidence type="ECO:0000256" key="3">
    <source>
        <dbReference type="ARBA" id="ARBA00022806"/>
    </source>
</evidence>
<dbReference type="Proteomes" id="UP000176244">
    <property type="component" value="Unassembled WGS sequence"/>
</dbReference>
<dbReference type="Pfam" id="PF13538">
    <property type="entry name" value="UvrD_C_2"/>
    <property type="match status" value="1"/>
</dbReference>
<dbReference type="EC" id="3.6.4.12" evidence="8"/>
<dbReference type="GO" id="GO:0005829">
    <property type="term" value="C:cytosol"/>
    <property type="evidence" value="ECO:0007669"/>
    <property type="project" value="TreeGrafter"/>
</dbReference>
<dbReference type="InterPro" id="IPR027785">
    <property type="entry name" value="UvrD-like_helicase_C"/>
</dbReference>
<dbReference type="Pfam" id="PF00580">
    <property type="entry name" value="UvrD-helicase"/>
    <property type="match status" value="1"/>
</dbReference>
<sequence>MNEKQKDWSIEEEKLEETMAEARLQLDDAINANDKNREMIQAAKKEIRENTSHSIGNLWGSDGFEALVELSQAMNPVTERTAIYEFTEVKIKKLQNILESPYFARIDFCFSEGDHTEQIYIGHHSLKKENVYKLLIHDWRSPVASVFYRFAPGNAYYDAPVGRIEGKLLLKRQFEIKDGQLEYFFDADLQVFDDFLRKLLSHNTSPKMKTIVESIQRDQDLVIRDMENDLLIVQGVAGSGKTSIALHRAAYLMYQGLSNRLEGREILIISPHKLFEQYIANVIPELGEENVRTVIFDEVLKDLIDRKFETKNIFLERVLSNGSQSALKRDAMTFKGSADFITIFDRFIAEIPERFMNIRDISYKGETIFTRTEIISRLQINPDTPLKIKLGYLEEAINEKVYQKWRRPLKSSLRSEMMRFTEIDTFYLYQQLYESERNFFKLATGIKLPDGINKILAGTKRNLAHKNLNYDDALALGYLSLRLFGAKEYSTIKQVIIDEGQDYYPLHYEIINRLFLKSKLTILGDINQTLQKSEDLSFYQQITKRLNRKKNALVTMNKSYRCTSEILRFSKKFIDDEIPVESFNRSGAEPVLLGVPNFVELVDRLTEAIDQCKQEGYQSIGLILKTQKNTTVLFDALSKKMQVNLIRHETVAEIEGVSIMPVYLSKGLEFDAVFICDVNQANYQSEADQRLLYISCTRALHRLYLLWEGQPSPLLDDR</sequence>
<evidence type="ECO:0000313" key="8">
    <source>
        <dbReference type="EMBL" id="OFV71023.1"/>
    </source>
</evidence>
<dbReference type="Gene3D" id="3.40.50.300">
    <property type="entry name" value="P-loop containing nucleotide triphosphate hydrolases"/>
    <property type="match status" value="2"/>
</dbReference>
<dbReference type="AlphaFoldDB" id="A0A1F2PI64"/>